<protein>
    <submittedName>
        <fullName evidence="2">Uncharacterized protein</fullName>
    </submittedName>
</protein>
<accession>A0ABU9I5L0</accession>
<organism evidence="2 3">
    <name type="scientific">Flavobacterium helocola</name>
    <dbReference type="NCBI Taxonomy" id="3139139"/>
    <lineage>
        <taxon>Bacteria</taxon>
        <taxon>Pseudomonadati</taxon>
        <taxon>Bacteroidota</taxon>
        <taxon>Flavobacteriia</taxon>
        <taxon>Flavobacteriales</taxon>
        <taxon>Flavobacteriaceae</taxon>
        <taxon>Flavobacterium</taxon>
    </lineage>
</organism>
<keyword evidence="1" id="KW-1133">Transmembrane helix</keyword>
<evidence type="ECO:0000313" key="2">
    <source>
        <dbReference type="EMBL" id="MEL1247686.1"/>
    </source>
</evidence>
<name>A0ABU9I5L0_9FLAO</name>
<evidence type="ECO:0000313" key="3">
    <source>
        <dbReference type="Proteomes" id="UP001393056"/>
    </source>
</evidence>
<evidence type="ECO:0000256" key="1">
    <source>
        <dbReference type="SAM" id="Phobius"/>
    </source>
</evidence>
<keyword evidence="3" id="KW-1185">Reference proteome</keyword>
<keyword evidence="1" id="KW-0472">Membrane</keyword>
<dbReference type="EMBL" id="JBBYHT010000002">
    <property type="protein sequence ID" value="MEL1247686.1"/>
    <property type="molecule type" value="Genomic_DNA"/>
</dbReference>
<keyword evidence="1" id="KW-0812">Transmembrane</keyword>
<feature type="transmembrane region" description="Helical" evidence="1">
    <location>
        <begin position="171"/>
        <end position="188"/>
    </location>
</feature>
<comment type="caution">
    <text evidence="2">The sequence shown here is derived from an EMBL/GenBank/DDBJ whole genome shotgun (WGS) entry which is preliminary data.</text>
</comment>
<dbReference type="Proteomes" id="UP001393056">
    <property type="component" value="Unassembled WGS sequence"/>
</dbReference>
<sequence length="292" mass="33246">MAKITFNSYKKAIQDHYEIVKNKDITSVLLTPSPAQLRNYCTMLVDKGLSKKDEEIFKAFFETKSDEKLKKSIESCNTDKFKTIISFLKDKRDSEMALRIEMASIIVDFSPRPYADFLTSNSIATSDNKQFVTVINGDNDSETKVRFGVEEVKEEIVKAKNFSSKNIKKKITLGLIGLIGISSIAYTAKNLIIPDAQCMQWQNNHYEKVDCNKQNQQGIIKSIDIIPFDPIKAELIKIKVSDTTTFFKNGKAILWYCKVNGKPEFFNTHGIHPETGKALKPVTKYIINKYVK</sequence>
<dbReference type="RefSeq" id="WP_341682721.1">
    <property type="nucleotide sequence ID" value="NZ_JBBYHT010000002.1"/>
</dbReference>
<reference evidence="2 3" key="1">
    <citation type="submission" date="2024-04" db="EMBL/GenBank/DDBJ databases">
        <title>Flavobacterium sp. DGU41 16S ribosomal RNA gene Genome sequencing and assembly.</title>
        <authorList>
            <person name="Park S."/>
        </authorList>
    </citation>
    <scope>NUCLEOTIDE SEQUENCE [LARGE SCALE GENOMIC DNA]</scope>
    <source>
        <strain evidence="2 3">DGU41</strain>
    </source>
</reference>
<proteinExistence type="predicted"/>
<gene>
    <name evidence="2" type="ORF">AAEO58_06475</name>
</gene>